<proteinExistence type="predicted"/>
<evidence type="ECO:0000313" key="2">
    <source>
        <dbReference type="Proteomes" id="UP000827872"/>
    </source>
</evidence>
<name>A0ACB8ENL0_9SAUR</name>
<evidence type="ECO:0000313" key="1">
    <source>
        <dbReference type="EMBL" id="KAH7994354.1"/>
    </source>
</evidence>
<reference evidence="1" key="1">
    <citation type="submission" date="2021-08" db="EMBL/GenBank/DDBJ databases">
        <title>The first chromosome-level gecko genome reveals the dynamic sex chromosomes of Neotropical dwarf geckos (Sphaerodactylidae: Sphaerodactylus).</title>
        <authorList>
            <person name="Pinto B.J."/>
            <person name="Keating S.E."/>
            <person name="Gamble T."/>
        </authorList>
    </citation>
    <scope>NUCLEOTIDE SEQUENCE</scope>
    <source>
        <strain evidence="1">TG3544</strain>
    </source>
</reference>
<comment type="caution">
    <text evidence="1">The sequence shown here is derived from an EMBL/GenBank/DDBJ whole genome shotgun (WGS) entry which is preliminary data.</text>
</comment>
<gene>
    <name evidence="1" type="ORF">K3G42_002595</name>
</gene>
<accession>A0ACB8ENL0</accession>
<protein>
    <submittedName>
        <fullName evidence="1">Uncharacterized protein</fullName>
    </submittedName>
</protein>
<sequence length="69" mass="7461">MGSEENGRWAWSGGGTLGVAVVSRWRMWPRGRGRKERHVGAGTVASAPYQPCSCCPDVVGIIVLLQYEA</sequence>
<dbReference type="Proteomes" id="UP000827872">
    <property type="component" value="Linkage Group LG07"/>
</dbReference>
<organism evidence="1 2">
    <name type="scientific">Sphaerodactylus townsendi</name>
    <dbReference type="NCBI Taxonomy" id="933632"/>
    <lineage>
        <taxon>Eukaryota</taxon>
        <taxon>Metazoa</taxon>
        <taxon>Chordata</taxon>
        <taxon>Craniata</taxon>
        <taxon>Vertebrata</taxon>
        <taxon>Euteleostomi</taxon>
        <taxon>Lepidosauria</taxon>
        <taxon>Squamata</taxon>
        <taxon>Bifurcata</taxon>
        <taxon>Gekkota</taxon>
        <taxon>Sphaerodactylidae</taxon>
        <taxon>Sphaerodactylus</taxon>
    </lineage>
</organism>
<keyword evidence="2" id="KW-1185">Reference proteome</keyword>
<dbReference type="EMBL" id="CM037620">
    <property type="protein sequence ID" value="KAH7994354.1"/>
    <property type="molecule type" value="Genomic_DNA"/>
</dbReference>